<dbReference type="InterPro" id="IPR036890">
    <property type="entry name" value="HATPase_C_sf"/>
</dbReference>
<dbReference type="InterPro" id="IPR036097">
    <property type="entry name" value="HisK_dim/P_sf"/>
</dbReference>
<evidence type="ECO:0000256" key="5">
    <source>
        <dbReference type="ARBA" id="ARBA00022741"/>
    </source>
</evidence>
<dbReference type="SMART" id="SM00388">
    <property type="entry name" value="HisKA"/>
    <property type="match status" value="1"/>
</dbReference>
<comment type="catalytic activity">
    <reaction evidence="1">
        <text>ATP + protein L-histidine = ADP + protein N-phospho-L-histidine.</text>
        <dbReference type="EC" id="2.7.13.3"/>
    </reaction>
</comment>
<evidence type="ECO:0000256" key="1">
    <source>
        <dbReference type="ARBA" id="ARBA00000085"/>
    </source>
</evidence>
<protein>
    <recommendedName>
        <fullName evidence="2">histidine kinase</fullName>
        <ecNumber evidence="2">2.7.13.3</ecNumber>
    </recommendedName>
</protein>
<name>A0A7C4QP28_9PLAN</name>
<dbReference type="EMBL" id="DSVQ01000001">
    <property type="protein sequence ID" value="HGT37689.1"/>
    <property type="molecule type" value="Genomic_DNA"/>
</dbReference>
<dbReference type="AlphaFoldDB" id="A0A7C4QP28"/>
<organism evidence="10">
    <name type="scientific">Schlesneria paludicola</name>
    <dbReference type="NCBI Taxonomy" id="360056"/>
    <lineage>
        <taxon>Bacteria</taxon>
        <taxon>Pseudomonadati</taxon>
        <taxon>Planctomycetota</taxon>
        <taxon>Planctomycetia</taxon>
        <taxon>Planctomycetales</taxon>
        <taxon>Planctomycetaceae</taxon>
        <taxon>Schlesneria</taxon>
    </lineage>
</organism>
<dbReference type="InterPro" id="IPR003594">
    <property type="entry name" value="HATPase_dom"/>
</dbReference>
<keyword evidence="8" id="KW-0902">Two-component regulatory system</keyword>
<evidence type="ECO:0000313" key="10">
    <source>
        <dbReference type="EMBL" id="HGT37689.1"/>
    </source>
</evidence>
<dbReference type="PANTHER" id="PTHR43065:SF10">
    <property type="entry name" value="PEROXIDE STRESS-ACTIVATED HISTIDINE KINASE MAK3"/>
    <property type="match status" value="1"/>
</dbReference>
<dbReference type="SMART" id="SM00387">
    <property type="entry name" value="HATPase_c"/>
    <property type="match status" value="1"/>
</dbReference>
<dbReference type="PANTHER" id="PTHR43065">
    <property type="entry name" value="SENSOR HISTIDINE KINASE"/>
    <property type="match status" value="1"/>
</dbReference>
<keyword evidence="4" id="KW-0808">Transferase</keyword>
<evidence type="ECO:0000259" key="9">
    <source>
        <dbReference type="PROSITE" id="PS50109"/>
    </source>
</evidence>
<dbReference type="GO" id="GO:0000155">
    <property type="term" value="F:phosphorelay sensor kinase activity"/>
    <property type="evidence" value="ECO:0007669"/>
    <property type="project" value="InterPro"/>
</dbReference>
<dbReference type="PROSITE" id="PS50109">
    <property type="entry name" value="HIS_KIN"/>
    <property type="match status" value="1"/>
</dbReference>
<dbReference type="SUPFAM" id="SSF55874">
    <property type="entry name" value="ATPase domain of HSP90 chaperone/DNA topoisomerase II/histidine kinase"/>
    <property type="match status" value="1"/>
</dbReference>
<sequence length="242" mass="26300">MTSPEGWQQWACDADRLAALAEFAAGAGHEINNPLATIIGRAQQLLREESDPRRRQSLAIIAAQAYRIRDMIGDVMLFARPPQPEMRPVSLPQTLRGVIDRLAADLAAARCRVEFPPGDAADLPPREDILVLADPAQFAVVASELLRNAAQALQPAGGVIRVDFSADERFAQWAVIDHGKGFTDHERRHAFDPFFSGRQAGRGLGFGLCKAARIVDLHGGSIAIESAEGGPTVVTVRWPRQL</sequence>
<comment type="caution">
    <text evidence="10">The sequence shown here is derived from an EMBL/GenBank/DDBJ whole genome shotgun (WGS) entry which is preliminary data.</text>
</comment>
<feature type="domain" description="Histidine kinase" evidence="9">
    <location>
        <begin position="26"/>
        <end position="242"/>
    </location>
</feature>
<dbReference type="InterPro" id="IPR005467">
    <property type="entry name" value="His_kinase_dom"/>
</dbReference>
<keyword evidence="5" id="KW-0547">Nucleotide-binding</keyword>
<evidence type="ECO:0000256" key="6">
    <source>
        <dbReference type="ARBA" id="ARBA00022777"/>
    </source>
</evidence>
<dbReference type="Pfam" id="PF00512">
    <property type="entry name" value="HisKA"/>
    <property type="match status" value="1"/>
</dbReference>
<dbReference type="Gene3D" id="1.10.287.130">
    <property type="match status" value="1"/>
</dbReference>
<accession>A0A7C4QP28</accession>
<evidence type="ECO:0000256" key="3">
    <source>
        <dbReference type="ARBA" id="ARBA00022553"/>
    </source>
</evidence>
<dbReference type="Gene3D" id="3.30.565.10">
    <property type="entry name" value="Histidine kinase-like ATPase, C-terminal domain"/>
    <property type="match status" value="1"/>
</dbReference>
<evidence type="ECO:0000256" key="4">
    <source>
        <dbReference type="ARBA" id="ARBA00022679"/>
    </source>
</evidence>
<dbReference type="InterPro" id="IPR004358">
    <property type="entry name" value="Sig_transdc_His_kin-like_C"/>
</dbReference>
<dbReference type="Pfam" id="PF02518">
    <property type="entry name" value="HATPase_c"/>
    <property type="match status" value="1"/>
</dbReference>
<keyword evidence="3" id="KW-0597">Phosphoprotein</keyword>
<dbReference type="CDD" id="cd00082">
    <property type="entry name" value="HisKA"/>
    <property type="match status" value="1"/>
</dbReference>
<evidence type="ECO:0000256" key="8">
    <source>
        <dbReference type="ARBA" id="ARBA00023012"/>
    </source>
</evidence>
<keyword evidence="7" id="KW-0067">ATP-binding</keyword>
<reference evidence="10" key="1">
    <citation type="journal article" date="2020" name="mSystems">
        <title>Genome- and Community-Level Interaction Insights into Carbon Utilization and Element Cycling Functions of Hydrothermarchaeota in Hydrothermal Sediment.</title>
        <authorList>
            <person name="Zhou Z."/>
            <person name="Liu Y."/>
            <person name="Xu W."/>
            <person name="Pan J."/>
            <person name="Luo Z.H."/>
            <person name="Li M."/>
        </authorList>
    </citation>
    <scope>NUCLEOTIDE SEQUENCE [LARGE SCALE GENOMIC DNA]</scope>
    <source>
        <strain evidence="10">SpSt-508</strain>
    </source>
</reference>
<evidence type="ECO:0000256" key="2">
    <source>
        <dbReference type="ARBA" id="ARBA00012438"/>
    </source>
</evidence>
<dbReference type="GO" id="GO:0005524">
    <property type="term" value="F:ATP binding"/>
    <property type="evidence" value="ECO:0007669"/>
    <property type="project" value="UniProtKB-KW"/>
</dbReference>
<dbReference type="EC" id="2.7.13.3" evidence="2"/>
<gene>
    <name evidence="10" type="ORF">ENS64_00225</name>
</gene>
<dbReference type="PRINTS" id="PR00344">
    <property type="entry name" value="BCTRLSENSOR"/>
</dbReference>
<dbReference type="SUPFAM" id="SSF47384">
    <property type="entry name" value="Homodimeric domain of signal transducing histidine kinase"/>
    <property type="match status" value="1"/>
</dbReference>
<dbReference type="InterPro" id="IPR003661">
    <property type="entry name" value="HisK_dim/P_dom"/>
</dbReference>
<proteinExistence type="predicted"/>
<keyword evidence="6 10" id="KW-0418">Kinase</keyword>
<evidence type="ECO:0000256" key="7">
    <source>
        <dbReference type="ARBA" id="ARBA00022840"/>
    </source>
</evidence>